<evidence type="ECO:0000259" key="13">
    <source>
        <dbReference type="PROSITE" id="PS50826"/>
    </source>
</evidence>
<dbReference type="SMART" id="SM00312">
    <property type="entry name" value="PX"/>
    <property type="match status" value="1"/>
</dbReference>
<dbReference type="Gene3D" id="1.10.3380.10">
    <property type="entry name" value="Sec63 N-terminal domain-like domain"/>
    <property type="match status" value="1"/>
</dbReference>
<dbReference type="CDD" id="cd06257">
    <property type="entry name" value="DnaJ"/>
    <property type="match status" value="1"/>
</dbReference>
<evidence type="ECO:0000313" key="14">
    <source>
        <dbReference type="EMBL" id="KAJ6219053.1"/>
    </source>
</evidence>
<evidence type="ECO:0000256" key="4">
    <source>
        <dbReference type="ARBA" id="ARBA00022824"/>
    </source>
</evidence>
<dbReference type="EMBL" id="JAPWDV010000002">
    <property type="protein sequence ID" value="KAJ6219053.1"/>
    <property type="molecule type" value="Genomic_DNA"/>
</dbReference>
<dbReference type="SUPFAM" id="SSF46565">
    <property type="entry name" value="Chaperone J-domain"/>
    <property type="match status" value="1"/>
</dbReference>
<dbReference type="Gene3D" id="2.60.40.150">
    <property type="entry name" value="C2 domain"/>
    <property type="match status" value="1"/>
</dbReference>
<evidence type="ECO:0000256" key="7">
    <source>
        <dbReference type="ARBA" id="ARBA00023136"/>
    </source>
</evidence>
<feature type="compositionally biased region" description="Basic and acidic residues" evidence="9">
    <location>
        <begin position="982"/>
        <end position="991"/>
    </location>
</feature>
<accession>A0A9Q0RKD4</accession>
<keyword evidence="15" id="KW-1185">Reference proteome</keyword>
<feature type="compositionally biased region" description="Polar residues" evidence="9">
    <location>
        <begin position="495"/>
        <end position="507"/>
    </location>
</feature>
<proteinExistence type="predicted"/>
<keyword evidence="8" id="KW-0143">Chaperone</keyword>
<dbReference type="Gene3D" id="1.10.150.20">
    <property type="entry name" value="5' to 3' exonuclease, C-terminal subdomain"/>
    <property type="match status" value="1"/>
</dbReference>
<dbReference type="FunFam" id="1.10.287.110:FF:000063">
    <property type="entry name" value="Translocation protein SEC63"/>
    <property type="match status" value="1"/>
</dbReference>
<dbReference type="GO" id="GO:0035091">
    <property type="term" value="F:phosphatidylinositol binding"/>
    <property type="evidence" value="ECO:0007669"/>
    <property type="project" value="InterPro"/>
</dbReference>
<dbReference type="SUPFAM" id="SSF158702">
    <property type="entry name" value="Sec63 N-terminal domain-like"/>
    <property type="match status" value="1"/>
</dbReference>
<feature type="compositionally biased region" description="Polar residues" evidence="9">
    <location>
        <begin position="566"/>
        <end position="582"/>
    </location>
</feature>
<dbReference type="SMART" id="SM00973">
    <property type="entry name" value="Sec63"/>
    <property type="match status" value="1"/>
</dbReference>
<evidence type="ECO:0000256" key="1">
    <source>
        <dbReference type="ARBA" id="ARBA00004477"/>
    </source>
</evidence>
<dbReference type="InterPro" id="IPR014756">
    <property type="entry name" value="Ig_E-set"/>
</dbReference>
<evidence type="ECO:0000256" key="6">
    <source>
        <dbReference type="ARBA" id="ARBA00022989"/>
    </source>
</evidence>
<dbReference type="PRINTS" id="PR00625">
    <property type="entry name" value="JDOMAIN"/>
</dbReference>
<feature type="compositionally biased region" description="Basic residues" evidence="9">
    <location>
        <begin position="543"/>
        <end position="565"/>
    </location>
</feature>
<dbReference type="InterPro" id="IPR004012">
    <property type="entry name" value="Run_dom"/>
</dbReference>
<dbReference type="GO" id="GO:0006614">
    <property type="term" value="P:SRP-dependent cotranslational protein targeting to membrane"/>
    <property type="evidence" value="ECO:0007669"/>
    <property type="project" value="TreeGrafter"/>
</dbReference>
<dbReference type="InterPro" id="IPR035892">
    <property type="entry name" value="C2_domain_sf"/>
</dbReference>
<evidence type="ECO:0000256" key="8">
    <source>
        <dbReference type="ARBA" id="ARBA00023186"/>
    </source>
</evidence>
<evidence type="ECO:0000256" key="2">
    <source>
        <dbReference type="ARBA" id="ARBA00022448"/>
    </source>
</evidence>
<evidence type="ECO:0000256" key="10">
    <source>
        <dbReference type="SAM" id="Phobius"/>
    </source>
</evidence>
<evidence type="ECO:0000259" key="12">
    <source>
        <dbReference type="PROSITE" id="PS50195"/>
    </source>
</evidence>
<dbReference type="SMART" id="SM00593">
    <property type="entry name" value="RUN"/>
    <property type="match status" value="1"/>
</dbReference>
<feature type="compositionally biased region" description="Acidic residues" evidence="9">
    <location>
        <begin position="510"/>
        <end position="520"/>
    </location>
</feature>
<dbReference type="SUPFAM" id="SSF81296">
    <property type="entry name" value="E set domains"/>
    <property type="match status" value="1"/>
</dbReference>
<feature type="region of interest" description="Disordered" evidence="9">
    <location>
        <begin position="495"/>
        <end position="662"/>
    </location>
</feature>
<dbReference type="InterPro" id="IPR037213">
    <property type="entry name" value="Run_dom_sf"/>
</dbReference>
<dbReference type="GO" id="GO:0031207">
    <property type="term" value="C:Sec62/Sec63 complex"/>
    <property type="evidence" value="ECO:0007669"/>
    <property type="project" value="TreeGrafter"/>
</dbReference>
<dbReference type="SUPFAM" id="SSF64268">
    <property type="entry name" value="PX domain"/>
    <property type="match status" value="1"/>
</dbReference>
<keyword evidence="5" id="KW-0653">Protein transport</keyword>
<comment type="caution">
    <text evidence="14">The sequence shown here is derived from an EMBL/GenBank/DDBJ whole genome shotgun (WGS) entry which is preliminary data.</text>
</comment>
<evidence type="ECO:0000256" key="9">
    <source>
        <dbReference type="SAM" id="MobiDB-lite"/>
    </source>
</evidence>
<keyword evidence="3 10" id="KW-0812">Transmembrane</keyword>
<dbReference type="GO" id="GO:0006620">
    <property type="term" value="P:post-translational protein targeting to endoplasmic reticulum membrane"/>
    <property type="evidence" value="ECO:0007669"/>
    <property type="project" value="TreeGrafter"/>
</dbReference>
<keyword evidence="6 10" id="KW-1133">Transmembrane helix</keyword>
<evidence type="ECO:0000256" key="5">
    <source>
        <dbReference type="ARBA" id="ARBA00022927"/>
    </source>
</evidence>
<dbReference type="Proteomes" id="UP001142055">
    <property type="component" value="Chromosome 2"/>
</dbReference>
<dbReference type="InterPro" id="IPR001683">
    <property type="entry name" value="PX_dom"/>
</dbReference>
<feature type="region of interest" description="Disordered" evidence="9">
    <location>
        <begin position="1404"/>
        <end position="1426"/>
    </location>
</feature>
<evidence type="ECO:0000313" key="15">
    <source>
        <dbReference type="Proteomes" id="UP001142055"/>
    </source>
</evidence>
<keyword evidence="4" id="KW-0256">Endoplasmic reticulum</keyword>
<evidence type="ECO:0000259" key="11">
    <source>
        <dbReference type="PROSITE" id="PS50076"/>
    </source>
</evidence>
<sequence>MAGTKFQYDESGTTFYYFLLSFLSLIIIPTSFYCWPRTSPSSNTNEDESESRSKKKSRCYCDPCVAKHNFIQSKESTFRPKLIKIVIIVSWIILAVFAYKVALIKPDYVNYDPFEILGISPGASKTEIKKAYHVLSLVHHPDKETGDAKRFMLISKAYAALTDETARKNWEEYGNPDGPGAMSFGIALPSWIVEKENSVFVLLVYVLLLMIALPIGVGIWWSNSSKYGGGFKVLMDTSQLYYFYIHKTPSMILRRVLMVIAASFEFHREQNSEIVERPSDNHEIPQLIKEMPNAFPNNKEAPLYFPYSIKARALIYAHLHRIPLPPNTLDLDRKYILTKLPYLLQEFVQCGAQMTLLAKLRKTSRTPSLETIENTMKLHAFVIQAMWTNKNALLQLPHVSEDMLRHFINRKRNIRSLQQLAELDEYERRQMLRTLTDEQYTDVLNFLGQLPLLNVAFRCEVLGDDDGDAGKITAGALVTVTVELTRREMSTLFTSNLSNDNKENVSPLNVDDDELEDDPDQPLKTQPQQQQQPTKKVWEKQSKGKSKKGAKNNKKNKAIQRKNMNRNRTGTAAKGITQTPAGPNSEDEADEHGDASSDENGPNEATELKPNGTVKKQLKNDGDGGSGASSDDEGGNQVSLDDNDDDDDDWDKSDDAPSVPKKKEIFQTISKISHSVHCPYFPEDKQEHWWIYITERKTNSLITVPYFMTNLVDKEEVELKFTAPWKPGPYGYQVNVRCDSYVDLDYLQPLKIFDIGFQLKMSNLSPLPSTSTSPTNEQTNPDLEKQLLLTQLQTLVEKCETRFCNRYELATENDSIVNQLCQCIERAFNHGLIRQQSKIKLKSNSPSGNNQESNFLNKTSSKLLNGLNRMPQDSTFNCLWNFIQLYLTEHEVRRFNSLRNVHTDYGRGRSWIRNALNEHSLERNILIIFEDRLGYRSKFYHDWALIQDERCLQLITATQGLSSVLFAFNIDNPLLDQVDSNPESKSDDNSDRTISPLPSSSTPKKTVTTVIKRKSTNIIKLDDDMVDMDSDQDIDIYARSAPTINKSFLSMASSSAVRDNPIDALSPLSKLQTSLIASKSNSSLSISNSDNVVLFPINDSEPSDNHQIQAERVLYEKLNYLERENERINRDNSLLKIQLNKYCAALELLKYRNNGLGINANASISTNECTSGNDSNNEAIASIHTQKDIEHYEKKLIEVSQMHGELVEFNSHLYRVIQQKESIISRLRDELVELRGPLPDHDEILSVTSETADNNSISSIQIPAPLIHVWIPTAFLSGGFKGKSHHIYQIYIRIKEEEWNVYRRYSQFHSLNRTLKTKYSCIGQYEFPPKKAIGNKDSKVVQERRKKLEFYLRNVINYMRTQMDLSNKEKLVSAIPFLSDKFFIQDSQQQRSRSESNLANTQLINNQPSQSSVQSQQQSDQHYMGF</sequence>
<keyword evidence="2" id="KW-0813">Transport</keyword>
<feature type="domain" description="RUN" evidence="13">
    <location>
        <begin position="811"/>
        <end position="973"/>
    </location>
</feature>
<dbReference type="InterPro" id="IPR036871">
    <property type="entry name" value="PX_dom_sf"/>
</dbReference>
<feature type="transmembrane region" description="Helical" evidence="10">
    <location>
        <begin position="15"/>
        <end position="35"/>
    </location>
</feature>
<feature type="region of interest" description="Disordered" evidence="9">
    <location>
        <begin position="978"/>
        <end position="1006"/>
    </location>
</feature>
<dbReference type="Gene3D" id="1.20.58.900">
    <property type="match status" value="1"/>
</dbReference>
<dbReference type="SUPFAM" id="SSF140741">
    <property type="entry name" value="RUN domain-like"/>
    <property type="match status" value="1"/>
</dbReference>
<dbReference type="Gene3D" id="3.30.1520.10">
    <property type="entry name" value="Phox-like domain"/>
    <property type="match status" value="1"/>
</dbReference>
<evidence type="ECO:0008006" key="16">
    <source>
        <dbReference type="Google" id="ProtNLM"/>
    </source>
</evidence>
<keyword evidence="7 10" id="KW-0472">Membrane</keyword>
<reference evidence="14" key="1">
    <citation type="submission" date="2022-12" db="EMBL/GenBank/DDBJ databases">
        <title>Genome assemblies of Blomia tropicalis.</title>
        <authorList>
            <person name="Cui Y."/>
        </authorList>
    </citation>
    <scope>NUCLEOTIDE SEQUENCE</scope>
    <source>
        <tissue evidence="14">Adult mites</tissue>
    </source>
</reference>
<dbReference type="PROSITE" id="PS50195">
    <property type="entry name" value="PX"/>
    <property type="match status" value="1"/>
</dbReference>
<dbReference type="PROSITE" id="PS50076">
    <property type="entry name" value="DNAJ_2"/>
    <property type="match status" value="1"/>
</dbReference>
<name>A0A9Q0RKD4_BLOTA</name>
<protein>
    <recommendedName>
        <fullName evidence="16">Translocation protein SEC63-like protein</fullName>
    </recommendedName>
</protein>
<dbReference type="PANTHER" id="PTHR24075:SF0">
    <property type="entry name" value="TRANSLOCATION PROTEIN SEC63 HOMOLOG"/>
    <property type="match status" value="1"/>
</dbReference>
<dbReference type="GO" id="GO:0008320">
    <property type="term" value="F:protein transmembrane transporter activity"/>
    <property type="evidence" value="ECO:0007669"/>
    <property type="project" value="TreeGrafter"/>
</dbReference>
<dbReference type="InterPro" id="IPR036869">
    <property type="entry name" value="J_dom_sf"/>
</dbReference>
<comment type="subcellular location">
    <subcellularLocation>
        <location evidence="1">Endoplasmic reticulum membrane</location>
        <topology evidence="1">Multi-pass membrane protein</topology>
    </subcellularLocation>
</comment>
<dbReference type="InterPro" id="IPR001623">
    <property type="entry name" value="DnaJ_domain"/>
</dbReference>
<evidence type="ECO:0000256" key="3">
    <source>
        <dbReference type="ARBA" id="ARBA00022692"/>
    </source>
</evidence>
<feature type="compositionally biased region" description="Low complexity" evidence="9">
    <location>
        <begin position="522"/>
        <end position="535"/>
    </location>
</feature>
<feature type="compositionally biased region" description="Acidic residues" evidence="9">
    <location>
        <begin position="641"/>
        <end position="652"/>
    </location>
</feature>
<organism evidence="14 15">
    <name type="scientific">Blomia tropicalis</name>
    <name type="common">Mite</name>
    <dbReference type="NCBI Taxonomy" id="40697"/>
    <lineage>
        <taxon>Eukaryota</taxon>
        <taxon>Metazoa</taxon>
        <taxon>Ecdysozoa</taxon>
        <taxon>Arthropoda</taxon>
        <taxon>Chelicerata</taxon>
        <taxon>Arachnida</taxon>
        <taxon>Acari</taxon>
        <taxon>Acariformes</taxon>
        <taxon>Sarcoptiformes</taxon>
        <taxon>Astigmata</taxon>
        <taxon>Glycyphagoidea</taxon>
        <taxon>Echimyopodidae</taxon>
        <taxon>Blomia</taxon>
    </lineage>
</organism>
<gene>
    <name evidence="14" type="ORF">RDWZM_004865</name>
</gene>
<feature type="compositionally biased region" description="Low complexity" evidence="9">
    <location>
        <begin position="992"/>
        <end position="1006"/>
    </location>
</feature>
<dbReference type="Pfam" id="PF02889">
    <property type="entry name" value="Sec63"/>
    <property type="match status" value="2"/>
</dbReference>
<dbReference type="InterPro" id="IPR004179">
    <property type="entry name" value="Sec63-dom"/>
</dbReference>
<dbReference type="GO" id="GO:0003723">
    <property type="term" value="F:RNA binding"/>
    <property type="evidence" value="ECO:0007669"/>
    <property type="project" value="TreeGrafter"/>
</dbReference>
<feature type="domain" description="J" evidence="11">
    <location>
        <begin position="112"/>
        <end position="174"/>
    </location>
</feature>
<dbReference type="Pfam" id="PF00787">
    <property type="entry name" value="PX"/>
    <property type="match status" value="1"/>
</dbReference>
<feature type="compositionally biased region" description="Low complexity" evidence="9">
    <location>
        <begin position="1407"/>
        <end position="1426"/>
    </location>
</feature>
<dbReference type="SMART" id="SM00271">
    <property type="entry name" value="DnaJ"/>
    <property type="match status" value="1"/>
</dbReference>
<dbReference type="Gene3D" id="1.10.287.110">
    <property type="entry name" value="DnaJ domain"/>
    <property type="match status" value="1"/>
</dbReference>
<feature type="transmembrane region" description="Helical" evidence="10">
    <location>
        <begin position="199"/>
        <end position="221"/>
    </location>
</feature>
<dbReference type="PROSITE" id="PS50826">
    <property type="entry name" value="RUN"/>
    <property type="match status" value="1"/>
</dbReference>
<dbReference type="PANTHER" id="PTHR24075">
    <property type="entry name" value="SEC63 DOMAIN-CONTAINING"/>
    <property type="match status" value="1"/>
</dbReference>
<dbReference type="Pfam" id="PF00226">
    <property type="entry name" value="DnaJ"/>
    <property type="match status" value="1"/>
</dbReference>
<dbReference type="Pfam" id="PF02759">
    <property type="entry name" value="RUN"/>
    <property type="match status" value="1"/>
</dbReference>
<feature type="transmembrane region" description="Helical" evidence="10">
    <location>
        <begin position="82"/>
        <end position="102"/>
    </location>
</feature>
<feature type="domain" description="PX" evidence="12">
    <location>
        <begin position="1266"/>
        <end position="1382"/>
    </location>
</feature>